<feature type="compositionally biased region" description="Basic and acidic residues" evidence="2">
    <location>
        <begin position="1"/>
        <end position="18"/>
    </location>
</feature>
<reference evidence="3" key="1">
    <citation type="submission" date="2020-04" db="EMBL/GenBank/DDBJ databases">
        <authorList>
            <person name="Alioto T."/>
            <person name="Alioto T."/>
            <person name="Gomez Garrido J."/>
        </authorList>
    </citation>
    <scope>NUCLEOTIDE SEQUENCE</scope>
    <source>
        <strain evidence="3">A484AB</strain>
    </source>
</reference>
<feature type="compositionally biased region" description="Acidic residues" evidence="2">
    <location>
        <begin position="157"/>
        <end position="168"/>
    </location>
</feature>
<organism evidence="3 4">
    <name type="scientific">Paramuricea clavata</name>
    <name type="common">Red gorgonian</name>
    <name type="synonym">Violescent sea-whip</name>
    <dbReference type="NCBI Taxonomy" id="317549"/>
    <lineage>
        <taxon>Eukaryota</taxon>
        <taxon>Metazoa</taxon>
        <taxon>Cnidaria</taxon>
        <taxon>Anthozoa</taxon>
        <taxon>Octocorallia</taxon>
        <taxon>Malacalcyonacea</taxon>
        <taxon>Plexauridae</taxon>
        <taxon>Paramuricea</taxon>
    </lineage>
</organism>
<evidence type="ECO:0000313" key="4">
    <source>
        <dbReference type="Proteomes" id="UP001152795"/>
    </source>
</evidence>
<accession>A0A7D9DHC1</accession>
<protein>
    <submittedName>
        <fullName evidence="3">Uncharacterized protein</fullName>
    </submittedName>
</protein>
<name>A0A7D9DHC1_PARCT</name>
<feature type="compositionally biased region" description="Acidic residues" evidence="2">
    <location>
        <begin position="129"/>
        <end position="147"/>
    </location>
</feature>
<evidence type="ECO:0000256" key="1">
    <source>
        <dbReference type="SAM" id="Coils"/>
    </source>
</evidence>
<dbReference type="PANTHER" id="PTHR31751">
    <property type="entry name" value="SI:CH211-108C17.2-RELATED-RELATED"/>
    <property type="match status" value="1"/>
</dbReference>
<dbReference type="EMBL" id="CACRXK020000786">
    <property type="protein sequence ID" value="CAB3984795.1"/>
    <property type="molecule type" value="Genomic_DNA"/>
</dbReference>
<dbReference type="AlphaFoldDB" id="A0A7D9DHC1"/>
<comment type="caution">
    <text evidence="3">The sequence shown here is derived from an EMBL/GenBank/DDBJ whole genome shotgun (WGS) entry which is preliminary data.</text>
</comment>
<dbReference type="PANTHER" id="PTHR31751:SF42">
    <property type="entry name" value="PROTEIN CBG10204"/>
    <property type="match status" value="1"/>
</dbReference>
<keyword evidence="1" id="KW-0175">Coiled coil</keyword>
<dbReference type="Proteomes" id="UP001152795">
    <property type="component" value="Unassembled WGS sequence"/>
</dbReference>
<feature type="region of interest" description="Disordered" evidence="2">
    <location>
        <begin position="113"/>
        <end position="168"/>
    </location>
</feature>
<feature type="coiled-coil region" evidence="1">
    <location>
        <begin position="85"/>
        <end position="112"/>
    </location>
</feature>
<evidence type="ECO:0000256" key="2">
    <source>
        <dbReference type="SAM" id="MobiDB-lite"/>
    </source>
</evidence>
<dbReference type="OrthoDB" id="5967653at2759"/>
<proteinExistence type="predicted"/>
<gene>
    <name evidence="3" type="ORF">PACLA_8A021255</name>
</gene>
<evidence type="ECO:0000313" key="3">
    <source>
        <dbReference type="EMBL" id="CAB3984795.1"/>
    </source>
</evidence>
<feature type="region of interest" description="Disordered" evidence="2">
    <location>
        <begin position="1"/>
        <end position="58"/>
    </location>
</feature>
<keyword evidence="4" id="KW-1185">Reference proteome</keyword>
<sequence>MPSTDAHKVSDRDKRMIVKEAISSQERPECSTAEPTTSKEVEVSASTSQEDPDQPDVSPACVSCAHLLTENRKLSRDVKTFREIMKRRQKEVKKFRRKINNLESRIKKLKTAVKSPEKSKGVEEVIATDSDENEEDYEMEEEYSEEESSSHASQYETETETSETEDSIDLDILPLAGTNLRTEPKHIVFLSNLLQLFKFCQICKHDNPEIEVKECGTSVSIKLKCPSCMQEMDWHSQPYMPGSNSQIRAGNFLLSFSILVSGGSPGRTVKLCKHIGLGCISLKTYYIYQREKLFPTIHIYWEKYQKNALEKVKKESSDEIVVAGDGRHDSMGHSAKFCAYTIFCCNVPMIIHFGIVQRNEAGSSPAMEFMVFKKCMDDLIGWDLLIQTFISDRHKSISSHMRKVLKHITHYFDIWHLKKKIRKVLSKIAKEKGFEDLADWIKPCLNHLHWSATSTYDGNGLVIWAKFKAFMSHVVNEHSDLEDPLFNKCAHGDIGPRKWLTKGTPLHDRLCAELTKKFLVAGIKKASPLAQTSCLEGFHSVLNHFAPKMLAYSYTGMYCRHILAAVHFNCNLQRDVQLHKTTNQKRITASYPKFKNGEAVVRDVRVKPNFEYIEEIFQTFLNATKDDLKKAAKQLKENAPPAMNMMLNKQSKAEAVKKRDERKKIVVKNVPPTTPVSLVVAQSQKKCKAPPKCRACKQPMKGHKFVTDCPRNARSTP</sequence>